<dbReference type="Pfam" id="PF13349">
    <property type="entry name" value="DUF4097"/>
    <property type="match status" value="1"/>
</dbReference>
<protein>
    <submittedName>
        <fullName evidence="3">DUF4097 family beta strand repeat protein</fullName>
    </submittedName>
</protein>
<evidence type="ECO:0000313" key="3">
    <source>
        <dbReference type="EMBL" id="MQW40054.1"/>
    </source>
</evidence>
<evidence type="ECO:0000256" key="1">
    <source>
        <dbReference type="SAM" id="MobiDB-lite"/>
    </source>
</evidence>
<feature type="domain" description="DUF4097" evidence="2">
    <location>
        <begin position="129"/>
        <end position="370"/>
    </location>
</feature>
<feature type="region of interest" description="Disordered" evidence="1">
    <location>
        <begin position="28"/>
        <end position="55"/>
    </location>
</feature>
<dbReference type="EMBL" id="WITJ01000012">
    <property type="protein sequence ID" value="MQW40054.1"/>
    <property type="molecule type" value="Genomic_DNA"/>
</dbReference>
<evidence type="ECO:0000259" key="2">
    <source>
        <dbReference type="Pfam" id="PF13349"/>
    </source>
</evidence>
<dbReference type="InterPro" id="IPR025164">
    <property type="entry name" value="Toastrack_DUF4097"/>
</dbReference>
<proteinExistence type="predicted"/>
<gene>
    <name evidence="3" type="ORF">GHI93_08960</name>
</gene>
<dbReference type="AlphaFoldDB" id="A0A7X1ZA45"/>
<keyword evidence="4" id="KW-1185">Reference proteome</keyword>
<dbReference type="OrthoDB" id="2240743at2"/>
<dbReference type="Proteomes" id="UP000439550">
    <property type="component" value="Unassembled WGS sequence"/>
</dbReference>
<accession>A0A7X1ZA45</accession>
<comment type="caution">
    <text evidence="3">The sequence shown here is derived from an EMBL/GenBank/DDBJ whole genome shotgun (WGS) entry which is preliminary data.</text>
</comment>
<evidence type="ECO:0000313" key="4">
    <source>
        <dbReference type="Proteomes" id="UP000439550"/>
    </source>
</evidence>
<reference evidence="3 4" key="1">
    <citation type="submission" date="2019-10" db="EMBL/GenBank/DDBJ databases">
        <authorList>
            <person name="Dong K."/>
        </authorList>
    </citation>
    <scope>NUCLEOTIDE SEQUENCE [LARGE SCALE GENOMIC DNA]</scope>
    <source>
        <strain evidence="3 4">DSM 28960</strain>
    </source>
</reference>
<organism evidence="3 4">
    <name type="scientific">Lactococcus hircilactis</name>
    <dbReference type="NCBI Taxonomy" id="1494462"/>
    <lineage>
        <taxon>Bacteria</taxon>
        <taxon>Bacillati</taxon>
        <taxon>Bacillota</taxon>
        <taxon>Bacilli</taxon>
        <taxon>Lactobacillales</taxon>
        <taxon>Streptococcaceae</taxon>
        <taxon>Lactococcus</taxon>
    </lineage>
</organism>
<name>A0A7X1ZA45_9LACT</name>
<dbReference type="RefSeq" id="WP_153496720.1">
    <property type="nucleotide sequence ID" value="NZ_CAXYUY010000029.1"/>
</dbReference>
<sequence length="381" mass="42219">MADKKDRIMDLMRRGIISEDEAVELLERKGFDENSQENEEEKHTDKGSFKFNFQNDKKENDAKKDGYEYHDVDFSDAMKYTFGTLFEKGKEVFKGVAKTVDDNIDFGNGFPKVKSISKTVEKDLEGDFSEINVEIKAGKITVQPGDNAHVKAEYKIYGAVENADLDAYLAEKTKLEVEDGVLYVTASGRISANVALYLPKKVYEKVALNMLNGETTVDQLDATTLEINQLNGAIELNKGNSEKIAISTKNGDVKVLDGKTNELNVDGINGNLRVTAAFERADLNLVNGNVLVTETFDGARQLNVKNVNGDIKVSVPEHLGLVGHVRTIFGGYKTRLNLDNPFEAGRNGAAIVRTGENSLTFELETKSGTIWLKDIEKNDED</sequence>